<organism evidence="1 2">
    <name type="scientific">Eikenella corrodens ATCC 23834</name>
    <dbReference type="NCBI Taxonomy" id="546274"/>
    <lineage>
        <taxon>Bacteria</taxon>
        <taxon>Pseudomonadati</taxon>
        <taxon>Pseudomonadota</taxon>
        <taxon>Betaproteobacteria</taxon>
        <taxon>Neisseriales</taxon>
        <taxon>Neisseriaceae</taxon>
        <taxon>Eikenella</taxon>
    </lineage>
</organism>
<dbReference type="RefSeq" id="WP_003822381.1">
    <property type="nucleotide sequence ID" value="NZ_EQ973317.1"/>
</dbReference>
<dbReference type="GeneID" id="60771060"/>
<dbReference type="HOGENOM" id="CLU_2537237_0_0_4"/>
<name>C0DT63_EIKCO</name>
<protein>
    <submittedName>
        <fullName evidence="1">Uncharacterized protein</fullName>
    </submittedName>
</protein>
<sequence length="83" mass="9224">MDARTRHNAKGYLKFIFQVAFQHEVYAAGAHAVTSYSKAACVRTAHYTPQMSRLLEIHFSGSLLMGQGVGWVGKPNIPQFIVD</sequence>
<reference evidence="1 2" key="1">
    <citation type="submission" date="2009-01" db="EMBL/GenBank/DDBJ databases">
        <authorList>
            <person name="Fulton L."/>
            <person name="Clifton S."/>
            <person name="Chinwalla A.T."/>
            <person name="Mitreva M."/>
            <person name="Sodergren E."/>
            <person name="Weinstock G."/>
            <person name="Clifton S."/>
            <person name="Dooling D.J."/>
            <person name="Fulton B."/>
            <person name="Minx P."/>
            <person name="Pepin K.H."/>
            <person name="Johnson M."/>
            <person name="Bhonagiri V."/>
            <person name="Nash W.E."/>
            <person name="Mardis E.R."/>
            <person name="Wilson R.K."/>
        </authorList>
    </citation>
    <scope>NUCLEOTIDE SEQUENCE [LARGE SCALE GENOMIC DNA]</scope>
    <source>
        <strain evidence="1 2">ATCC 23834</strain>
    </source>
</reference>
<evidence type="ECO:0000313" key="2">
    <source>
        <dbReference type="Proteomes" id="UP000005837"/>
    </source>
</evidence>
<dbReference type="AlphaFoldDB" id="C0DT63"/>
<dbReference type="EMBL" id="ACEA01000012">
    <property type="protein sequence ID" value="EEG24768.1"/>
    <property type="molecule type" value="Genomic_DNA"/>
</dbReference>
<gene>
    <name evidence="1" type="ORF">EIKCOROL_00540</name>
</gene>
<proteinExistence type="predicted"/>
<accession>C0DT63</accession>
<dbReference type="Proteomes" id="UP000005837">
    <property type="component" value="Unassembled WGS sequence"/>
</dbReference>
<evidence type="ECO:0000313" key="1">
    <source>
        <dbReference type="EMBL" id="EEG24768.1"/>
    </source>
</evidence>
<comment type="caution">
    <text evidence="1">The sequence shown here is derived from an EMBL/GenBank/DDBJ whole genome shotgun (WGS) entry which is preliminary data.</text>
</comment>